<proteinExistence type="predicted"/>
<organism evidence="3 4">
    <name type="scientific">Candidatus Kryptonium thompsonii</name>
    <dbReference type="NCBI Taxonomy" id="1633631"/>
    <lineage>
        <taxon>Bacteria</taxon>
        <taxon>Pseudomonadati</taxon>
        <taxon>Candidatus Kryptoniota</taxon>
        <taxon>Candidatus Kryptonium</taxon>
    </lineage>
</organism>
<feature type="transmembrane region" description="Helical" evidence="1">
    <location>
        <begin position="92"/>
        <end position="114"/>
    </location>
</feature>
<feature type="transmembrane region" description="Helical" evidence="1">
    <location>
        <begin position="207"/>
        <end position="230"/>
    </location>
</feature>
<dbReference type="STRING" id="1633631.GCA_001442925_01446"/>
<feature type="transmembrane region" description="Helical" evidence="1">
    <location>
        <begin position="20"/>
        <end position="43"/>
    </location>
</feature>
<keyword evidence="1" id="KW-0812">Transmembrane</keyword>
<feature type="transmembrane region" description="Helical" evidence="1">
    <location>
        <begin position="290"/>
        <end position="309"/>
    </location>
</feature>
<dbReference type="AlphaFoldDB" id="A0A0N7MUS2"/>
<accession>A0A0P1N1H8</accession>
<feature type="transmembrane region" description="Helical" evidence="1">
    <location>
        <begin position="250"/>
        <end position="270"/>
    </location>
</feature>
<reference evidence="4 5" key="1">
    <citation type="submission" date="2015-11" db="EMBL/GenBank/DDBJ databases">
        <authorList>
            <person name="Varghese N."/>
        </authorList>
    </citation>
    <scope>NUCLEOTIDE SEQUENCE [LARGE SCALE GENOMIC DNA]</scope>
    <source>
        <strain evidence="2 5">JGI-8</strain>
    </source>
</reference>
<evidence type="ECO:0000313" key="5">
    <source>
        <dbReference type="Proteomes" id="UP000182200"/>
    </source>
</evidence>
<name>A0A0N7MUS2_9BACT</name>
<accession>A0A0N7MUS2</accession>
<dbReference type="PANTHER" id="PTHR43044">
    <property type="match status" value="1"/>
</dbReference>
<sequence>MNINNYAPSERFNFTRGLRIFVFVLILIGIVSLSYAVLNGYPLKRILVAIFVNNFYFLSISFAGTFFIAVQYLAGTSWYVCFKRVPEAISSYFPVAGLVILALCIDPGRIYPWVHSAELSVKFPNKFLYLEPGFFTFRTVIYILPWAILSSLIKKISLRLDISGDVKLLKHGVLYSSAFVVFSAITTSTSSWDWLMSIEPHWYSALFGWYNFAGMFLSGVASMTILVSFLKARGYLSLLNENHLNDLGKYVFSLSIFWAYLWYSQFFIIWYGNIPEEVSYFFKRAHDYEVIFYGNIIANFGIPFFLLLSKKSRQRVVYLVGASLAILVGRWFDLYLMVAPGISEAKSIPDIFEIGMFVGFLGVFMLVVFRFLSSNNLIPSGHPYFKESLNHT</sequence>
<evidence type="ECO:0000313" key="4">
    <source>
        <dbReference type="Proteomes" id="UP000182011"/>
    </source>
</evidence>
<dbReference type="EMBL" id="FAOP01000006">
    <property type="protein sequence ID" value="CUU06290.1"/>
    <property type="molecule type" value="Genomic_DNA"/>
</dbReference>
<dbReference type="EMBL" id="CZVI01000017">
    <property type="protein sequence ID" value="CUS89087.1"/>
    <property type="molecule type" value="Genomic_DNA"/>
</dbReference>
<gene>
    <name evidence="3" type="ORF">JGI4_01451</name>
    <name evidence="2" type="ORF">JGI8_01272</name>
</gene>
<keyword evidence="5" id="KW-1185">Reference proteome</keyword>
<evidence type="ECO:0000256" key="1">
    <source>
        <dbReference type="SAM" id="Phobius"/>
    </source>
</evidence>
<accession>A0A0S4N4T2</accession>
<keyword evidence="1" id="KW-0472">Membrane</keyword>
<feature type="transmembrane region" description="Helical" evidence="1">
    <location>
        <begin position="173"/>
        <end position="195"/>
    </location>
</feature>
<protein>
    <submittedName>
        <fullName evidence="3">Quinol:cytochrome c oxidoreductase quinone-binding subunit 2</fullName>
    </submittedName>
</protein>
<feature type="transmembrane region" description="Helical" evidence="1">
    <location>
        <begin position="134"/>
        <end position="153"/>
    </location>
</feature>
<dbReference type="Proteomes" id="UP000182200">
    <property type="component" value="Unassembled WGS sequence"/>
</dbReference>
<keyword evidence="1" id="KW-1133">Transmembrane helix</keyword>
<evidence type="ECO:0000313" key="2">
    <source>
        <dbReference type="EMBL" id="CUS89087.1"/>
    </source>
</evidence>
<feature type="transmembrane region" description="Helical" evidence="1">
    <location>
        <begin position="55"/>
        <end position="80"/>
    </location>
</feature>
<accession>A0A0N7MWJ7</accession>
<feature type="transmembrane region" description="Helical" evidence="1">
    <location>
        <begin position="316"/>
        <end position="339"/>
    </location>
</feature>
<dbReference type="Proteomes" id="UP000182011">
    <property type="component" value="Unassembled WGS sequence"/>
</dbReference>
<evidence type="ECO:0000313" key="3">
    <source>
        <dbReference type="EMBL" id="CUU06290.1"/>
    </source>
</evidence>
<feature type="transmembrane region" description="Helical" evidence="1">
    <location>
        <begin position="351"/>
        <end position="372"/>
    </location>
</feature>
<reference evidence="3" key="2">
    <citation type="submission" date="2015-11" db="EMBL/GenBank/DDBJ databases">
        <authorList>
            <person name="Zhang Y."/>
            <person name="Guo Z."/>
        </authorList>
    </citation>
    <scope>NUCLEOTIDE SEQUENCE [LARGE SCALE GENOMIC DNA]</scope>
    <source>
        <strain evidence="3">JGI-4</strain>
    </source>
</reference>
<dbReference type="PANTHER" id="PTHR43044:SF1">
    <property type="entry name" value="QUINOL:CYTOCHROME C OXIDOREDUCTASE QUINONE-BINDING SUBUNIT 2"/>
    <property type="match status" value="1"/>
</dbReference>
<accession>A0A0P1M2Z3</accession>